<dbReference type="PANTHER" id="PTHR23508">
    <property type="entry name" value="CARBOXYLIC ACID TRANSPORTER PROTEIN HOMOLOG"/>
    <property type="match status" value="1"/>
</dbReference>
<dbReference type="GO" id="GO:0046943">
    <property type="term" value="F:carboxylic acid transmembrane transporter activity"/>
    <property type="evidence" value="ECO:0007669"/>
    <property type="project" value="TreeGrafter"/>
</dbReference>
<feature type="transmembrane region" description="Helical" evidence="5">
    <location>
        <begin position="174"/>
        <end position="193"/>
    </location>
</feature>
<feature type="transmembrane region" description="Helical" evidence="5">
    <location>
        <begin position="88"/>
        <end position="106"/>
    </location>
</feature>
<organism evidence="7 8">
    <name type="scientific">Fimbriimonas ginsengisoli Gsoil 348</name>
    <dbReference type="NCBI Taxonomy" id="661478"/>
    <lineage>
        <taxon>Bacteria</taxon>
        <taxon>Bacillati</taxon>
        <taxon>Armatimonadota</taxon>
        <taxon>Fimbriimonadia</taxon>
        <taxon>Fimbriimonadales</taxon>
        <taxon>Fimbriimonadaceae</taxon>
        <taxon>Fimbriimonas</taxon>
    </lineage>
</organism>
<evidence type="ECO:0000256" key="1">
    <source>
        <dbReference type="ARBA" id="ARBA00004651"/>
    </source>
</evidence>
<dbReference type="Pfam" id="PF07690">
    <property type="entry name" value="MFS_1"/>
    <property type="match status" value="1"/>
</dbReference>
<feature type="domain" description="Major facilitator superfamily (MFS) profile" evidence="6">
    <location>
        <begin position="15"/>
        <end position="407"/>
    </location>
</feature>
<dbReference type="OrthoDB" id="9787026at2"/>
<evidence type="ECO:0000313" key="7">
    <source>
        <dbReference type="EMBL" id="AIE84286.1"/>
    </source>
</evidence>
<sequence length="422" mass="44627">MLSWTEGLTRRQWAVLAIAWLGWVFDIMDTALFNFAKGPMLTELLGGPAAYKAHGPLVEGWIQGLFLLGWSIGGLVFGVLADTWGRTRVLVLTVLLYCAFTGFTALCRTPEQVAIVRFLTALGIGGEWAAGAALVAETFPDRARAGAAGLLQSAAAVGPILAALANLALKGMDWRLLFLVGIAPALVCVFIRFRAHEPVRPPKPERTPLVEVLTVPQWRKRALAAVVIGAVGIAGAGTATYWQPNLVQAASVGLAKADVDARKSAVAMISHIGTLLGVLLVPWLCTRFGRRRTIAAFYLLAPASVALAIGGGADYARLLWLLPLVNFFAIGVSAAFVLYFPELFPPRIRATGAGLAYNVGRVLSIPVPILIGQVIAARGGNVATGVLLSGSIYLLGLLALPFAPETQGEKLLTDAPQVEPAL</sequence>
<dbReference type="PROSITE" id="PS50850">
    <property type="entry name" value="MFS"/>
    <property type="match status" value="1"/>
</dbReference>
<keyword evidence="4 5" id="KW-0472">Membrane</keyword>
<feature type="transmembrane region" description="Helical" evidence="5">
    <location>
        <begin position="12"/>
        <end position="36"/>
    </location>
</feature>
<feature type="transmembrane region" description="Helical" evidence="5">
    <location>
        <begin position="61"/>
        <end position="81"/>
    </location>
</feature>
<dbReference type="GO" id="GO:0005886">
    <property type="term" value="C:plasma membrane"/>
    <property type="evidence" value="ECO:0007669"/>
    <property type="project" value="UniProtKB-SubCell"/>
</dbReference>
<feature type="transmembrane region" description="Helical" evidence="5">
    <location>
        <begin position="118"/>
        <end position="136"/>
    </location>
</feature>
<keyword evidence="2 5" id="KW-0812">Transmembrane</keyword>
<dbReference type="SUPFAM" id="SSF103473">
    <property type="entry name" value="MFS general substrate transporter"/>
    <property type="match status" value="1"/>
</dbReference>
<dbReference type="EMBL" id="CP007139">
    <property type="protein sequence ID" value="AIE84286.1"/>
    <property type="molecule type" value="Genomic_DNA"/>
</dbReference>
<dbReference type="STRING" id="661478.OP10G_0918"/>
<feature type="transmembrane region" description="Helical" evidence="5">
    <location>
        <begin position="296"/>
        <end position="313"/>
    </location>
</feature>
<dbReference type="PANTHER" id="PTHR23508:SF10">
    <property type="entry name" value="CARBOXYLIC ACID TRANSPORTER PROTEIN HOMOLOG"/>
    <property type="match status" value="1"/>
</dbReference>
<reference evidence="7 8" key="1">
    <citation type="journal article" date="2014" name="PLoS ONE">
        <title>The first complete genome sequence of the class fimbriimonadia in the phylum armatimonadetes.</title>
        <authorList>
            <person name="Hu Z.Y."/>
            <person name="Wang Y.Z."/>
            <person name="Im W.T."/>
            <person name="Wang S.Y."/>
            <person name="Zhao G.P."/>
            <person name="Zheng H.J."/>
            <person name="Quan Z.X."/>
        </authorList>
    </citation>
    <scope>NUCLEOTIDE SEQUENCE [LARGE SCALE GENOMIC DNA]</scope>
    <source>
        <strain evidence="7">Gsoil 348</strain>
    </source>
</reference>
<gene>
    <name evidence="7" type="ORF">OP10G_0918</name>
</gene>
<proteinExistence type="predicted"/>
<dbReference type="Gene3D" id="1.20.1250.20">
    <property type="entry name" value="MFS general substrate transporter like domains"/>
    <property type="match status" value="2"/>
</dbReference>
<feature type="transmembrane region" description="Helical" evidence="5">
    <location>
        <begin position="352"/>
        <end position="376"/>
    </location>
</feature>
<evidence type="ECO:0000259" key="6">
    <source>
        <dbReference type="PROSITE" id="PS50850"/>
    </source>
</evidence>
<dbReference type="RefSeq" id="WP_025227070.1">
    <property type="nucleotide sequence ID" value="NZ_CP007139.1"/>
</dbReference>
<protein>
    <submittedName>
        <fullName evidence="7">Major facilitator superfamily MFS_1</fullName>
    </submittedName>
</protein>
<dbReference type="KEGG" id="fgi:OP10G_0918"/>
<evidence type="ECO:0000313" key="8">
    <source>
        <dbReference type="Proteomes" id="UP000027982"/>
    </source>
</evidence>
<evidence type="ECO:0000256" key="3">
    <source>
        <dbReference type="ARBA" id="ARBA00022989"/>
    </source>
</evidence>
<feature type="transmembrane region" description="Helical" evidence="5">
    <location>
        <begin position="222"/>
        <end position="244"/>
    </location>
</feature>
<keyword evidence="8" id="KW-1185">Reference proteome</keyword>
<feature type="transmembrane region" description="Helical" evidence="5">
    <location>
        <begin position="319"/>
        <end position="340"/>
    </location>
</feature>
<dbReference type="InterPro" id="IPR011701">
    <property type="entry name" value="MFS"/>
</dbReference>
<dbReference type="AlphaFoldDB" id="A0A068NLC8"/>
<dbReference type="HOGENOM" id="CLU_001265_46_6_0"/>
<evidence type="ECO:0000256" key="4">
    <source>
        <dbReference type="ARBA" id="ARBA00023136"/>
    </source>
</evidence>
<keyword evidence="3 5" id="KW-1133">Transmembrane helix</keyword>
<evidence type="ECO:0000256" key="5">
    <source>
        <dbReference type="SAM" id="Phobius"/>
    </source>
</evidence>
<dbReference type="Proteomes" id="UP000027982">
    <property type="component" value="Chromosome"/>
</dbReference>
<dbReference type="InterPro" id="IPR036259">
    <property type="entry name" value="MFS_trans_sf"/>
</dbReference>
<evidence type="ECO:0000256" key="2">
    <source>
        <dbReference type="ARBA" id="ARBA00022692"/>
    </source>
</evidence>
<accession>A0A068NLC8</accession>
<name>A0A068NLC8_FIMGI</name>
<feature type="transmembrane region" description="Helical" evidence="5">
    <location>
        <begin position="382"/>
        <end position="403"/>
    </location>
</feature>
<dbReference type="InterPro" id="IPR020846">
    <property type="entry name" value="MFS_dom"/>
</dbReference>
<feature type="transmembrane region" description="Helical" evidence="5">
    <location>
        <begin position="264"/>
        <end position="284"/>
    </location>
</feature>
<feature type="transmembrane region" description="Helical" evidence="5">
    <location>
        <begin position="148"/>
        <end position="168"/>
    </location>
</feature>
<comment type="subcellular location">
    <subcellularLocation>
        <location evidence="1">Cell membrane</location>
        <topology evidence="1">Multi-pass membrane protein</topology>
    </subcellularLocation>
</comment>
<dbReference type="eggNOG" id="COG2814">
    <property type="taxonomic scope" value="Bacteria"/>
</dbReference>